<organism evidence="2 3">
    <name type="scientific">Flaviaesturariibacter amylovorans</name>
    <dbReference type="NCBI Taxonomy" id="1084520"/>
    <lineage>
        <taxon>Bacteria</taxon>
        <taxon>Pseudomonadati</taxon>
        <taxon>Bacteroidota</taxon>
        <taxon>Chitinophagia</taxon>
        <taxon>Chitinophagales</taxon>
        <taxon>Chitinophagaceae</taxon>
        <taxon>Flaviaestuariibacter</taxon>
    </lineage>
</organism>
<evidence type="ECO:0000313" key="2">
    <source>
        <dbReference type="EMBL" id="GAA4333056.1"/>
    </source>
</evidence>
<keyword evidence="3" id="KW-1185">Reference proteome</keyword>
<evidence type="ECO:0000256" key="1">
    <source>
        <dbReference type="SAM" id="Phobius"/>
    </source>
</evidence>
<name>A0ABP8H1J4_9BACT</name>
<sequence length="52" mass="5995">MHHLLYIDPGSGSYLLQALVAAALGVAFFFKNIVLYVKMFFYRLFGRKNKKP</sequence>
<comment type="caution">
    <text evidence="2">The sequence shown here is derived from an EMBL/GenBank/DDBJ whole genome shotgun (WGS) entry which is preliminary data.</text>
</comment>
<gene>
    <name evidence="2" type="ORF">GCM10023184_26010</name>
</gene>
<reference evidence="3" key="1">
    <citation type="journal article" date="2019" name="Int. J. Syst. Evol. Microbiol.">
        <title>The Global Catalogue of Microorganisms (GCM) 10K type strain sequencing project: providing services to taxonomists for standard genome sequencing and annotation.</title>
        <authorList>
            <consortium name="The Broad Institute Genomics Platform"/>
            <consortium name="The Broad Institute Genome Sequencing Center for Infectious Disease"/>
            <person name="Wu L."/>
            <person name="Ma J."/>
        </authorList>
    </citation>
    <scope>NUCLEOTIDE SEQUENCE [LARGE SCALE GENOMIC DNA]</scope>
    <source>
        <strain evidence="3">JCM 17919</strain>
    </source>
</reference>
<evidence type="ECO:0000313" key="3">
    <source>
        <dbReference type="Proteomes" id="UP001501725"/>
    </source>
</evidence>
<protein>
    <submittedName>
        <fullName evidence="2">Uncharacterized protein</fullName>
    </submittedName>
</protein>
<dbReference type="Proteomes" id="UP001501725">
    <property type="component" value="Unassembled WGS sequence"/>
</dbReference>
<keyword evidence="1" id="KW-1133">Transmembrane helix</keyword>
<accession>A0ABP8H1J4</accession>
<keyword evidence="1" id="KW-0812">Transmembrane</keyword>
<feature type="transmembrane region" description="Helical" evidence="1">
    <location>
        <begin position="14"/>
        <end position="41"/>
    </location>
</feature>
<proteinExistence type="predicted"/>
<dbReference type="EMBL" id="BAABGY010000007">
    <property type="protein sequence ID" value="GAA4333056.1"/>
    <property type="molecule type" value="Genomic_DNA"/>
</dbReference>
<keyword evidence="1" id="KW-0472">Membrane</keyword>